<evidence type="ECO:0000256" key="9">
    <source>
        <dbReference type="SAM" id="Phobius"/>
    </source>
</evidence>
<feature type="domain" description="Signal transduction histidine kinase subgroup 3 dimerisation and phosphoacceptor" evidence="10">
    <location>
        <begin position="134"/>
        <end position="197"/>
    </location>
</feature>
<feature type="transmembrane region" description="Helical" evidence="9">
    <location>
        <begin position="61"/>
        <end position="79"/>
    </location>
</feature>
<evidence type="ECO:0000256" key="7">
    <source>
        <dbReference type="ARBA" id="ARBA00022840"/>
    </source>
</evidence>
<protein>
    <recommendedName>
        <fullName evidence="2">histidine kinase</fullName>
        <ecNumber evidence="2">2.7.13.3</ecNumber>
    </recommendedName>
</protein>
<sequence>MPVGNLRTMRNATLLAALALAGLLNGVATDALPAWRQLLYPVLAVLLHLHGRHLPVHRGGLVVGAVAVVGVGIAAWRIWEGVGAFASLGLSVVLPWLAGRFRRQQAELITVGRERIVQLERAQELVAERARLRERTRIAADMHDSLGHELALIALRAGALELTAETESTRAAAAGLRASAVTATDRLRRTVGVLREGPTTLEPPDETVEALVARAAQAGLPVVLTRTGDPAELPSLTDRAVHRVVQEALTNAARHAPGAPVTVEVAGMEDVVVTVTNPVDREPAGDGGSGLEGLAERVRLLGGTLRSGVVDGRFTVTARLPRGGGA</sequence>
<keyword evidence="9" id="KW-1133">Transmembrane helix</keyword>
<evidence type="ECO:0000256" key="2">
    <source>
        <dbReference type="ARBA" id="ARBA00012438"/>
    </source>
</evidence>
<evidence type="ECO:0000256" key="1">
    <source>
        <dbReference type="ARBA" id="ARBA00000085"/>
    </source>
</evidence>
<accession>A0A543JA79</accession>
<comment type="caution">
    <text evidence="11">The sequence shown here is derived from an EMBL/GenBank/DDBJ whole genome shotgun (WGS) entry which is preliminary data.</text>
</comment>
<dbReference type="Gene3D" id="1.20.5.1930">
    <property type="match status" value="1"/>
</dbReference>
<dbReference type="GO" id="GO:0000155">
    <property type="term" value="F:phosphorelay sensor kinase activity"/>
    <property type="evidence" value="ECO:0007669"/>
    <property type="project" value="InterPro"/>
</dbReference>
<keyword evidence="12" id="KW-1185">Reference proteome</keyword>
<dbReference type="InterPro" id="IPR036890">
    <property type="entry name" value="HATPase_C_sf"/>
</dbReference>
<dbReference type="PANTHER" id="PTHR24421">
    <property type="entry name" value="NITRATE/NITRITE SENSOR PROTEIN NARX-RELATED"/>
    <property type="match status" value="1"/>
</dbReference>
<dbReference type="GO" id="GO:0005524">
    <property type="term" value="F:ATP binding"/>
    <property type="evidence" value="ECO:0007669"/>
    <property type="project" value="UniProtKB-KW"/>
</dbReference>
<comment type="catalytic activity">
    <reaction evidence="1">
        <text>ATP + protein L-histidine = ADP + protein N-phospho-L-histidine.</text>
        <dbReference type="EC" id="2.7.13.3"/>
    </reaction>
</comment>
<dbReference type="SUPFAM" id="SSF55874">
    <property type="entry name" value="ATPase domain of HSP90 chaperone/DNA topoisomerase II/histidine kinase"/>
    <property type="match status" value="1"/>
</dbReference>
<feature type="transmembrane region" description="Helical" evidence="9">
    <location>
        <begin position="85"/>
        <end position="101"/>
    </location>
</feature>
<evidence type="ECO:0000259" key="10">
    <source>
        <dbReference type="Pfam" id="PF07730"/>
    </source>
</evidence>
<keyword evidence="5" id="KW-0547">Nucleotide-binding</keyword>
<keyword evidence="8" id="KW-0902">Two-component regulatory system</keyword>
<dbReference type="Gene3D" id="3.30.565.10">
    <property type="entry name" value="Histidine kinase-like ATPase, C-terminal domain"/>
    <property type="match status" value="1"/>
</dbReference>
<keyword evidence="4" id="KW-0808">Transferase</keyword>
<dbReference type="InterPro" id="IPR011712">
    <property type="entry name" value="Sig_transdc_His_kin_sub3_dim/P"/>
</dbReference>
<keyword evidence="6 11" id="KW-0418">Kinase</keyword>
<dbReference type="EC" id="2.7.13.3" evidence="2"/>
<evidence type="ECO:0000256" key="3">
    <source>
        <dbReference type="ARBA" id="ARBA00022553"/>
    </source>
</evidence>
<organism evidence="11 12">
    <name type="scientific">Saccharothrix saharensis</name>
    <dbReference type="NCBI Taxonomy" id="571190"/>
    <lineage>
        <taxon>Bacteria</taxon>
        <taxon>Bacillati</taxon>
        <taxon>Actinomycetota</taxon>
        <taxon>Actinomycetes</taxon>
        <taxon>Pseudonocardiales</taxon>
        <taxon>Pseudonocardiaceae</taxon>
        <taxon>Saccharothrix</taxon>
    </lineage>
</organism>
<evidence type="ECO:0000313" key="11">
    <source>
        <dbReference type="EMBL" id="TQM79732.1"/>
    </source>
</evidence>
<evidence type="ECO:0000256" key="8">
    <source>
        <dbReference type="ARBA" id="ARBA00023012"/>
    </source>
</evidence>
<dbReference type="AlphaFoldDB" id="A0A543JA79"/>
<gene>
    <name evidence="11" type="ORF">FHX81_2042</name>
</gene>
<evidence type="ECO:0000256" key="5">
    <source>
        <dbReference type="ARBA" id="ARBA00022741"/>
    </source>
</evidence>
<dbReference type="PANTHER" id="PTHR24421:SF10">
    <property type="entry name" value="NITRATE_NITRITE SENSOR PROTEIN NARQ"/>
    <property type="match status" value="1"/>
</dbReference>
<dbReference type="EMBL" id="VFPP01000001">
    <property type="protein sequence ID" value="TQM79732.1"/>
    <property type="molecule type" value="Genomic_DNA"/>
</dbReference>
<evidence type="ECO:0000313" key="12">
    <source>
        <dbReference type="Proteomes" id="UP000316628"/>
    </source>
</evidence>
<keyword evidence="9" id="KW-0472">Membrane</keyword>
<keyword evidence="3" id="KW-0597">Phosphoprotein</keyword>
<reference evidence="11 12" key="1">
    <citation type="submission" date="2019-06" db="EMBL/GenBank/DDBJ databases">
        <title>Sequencing the genomes of 1000 actinobacteria strains.</title>
        <authorList>
            <person name="Klenk H.-P."/>
        </authorList>
    </citation>
    <scope>NUCLEOTIDE SEQUENCE [LARGE SCALE GENOMIC DNA]</scope>
    <source>
        <strain evidence="11 12">DSM 45456</strain>
    </source>
</reference>
<dbReference type="CDD" id="cd16917">
    <property type="entry name" value="HATPase_UhpB-NarQ-NarX-like"/>
    <property type="match status" value="1"/>
</dbReference>
<dbReference type="InterPro" id="IPR050482">
    <property type="entry name" value="Sensor_HK_TwoCompSys"/>
</dbReference>
<name>A0A543JA79_9PSEU</name>
<proteinExistence type="predicted"/>
<dbReference type="Proteomes" id="UP000316628">
    <property type="component" value="Unassembled WGS sequence"/>
</dbReference>
<evidence type="ECO:0000256" key="4">
    <source>
        <dbReference type="ARBA" id="ARBA00022679"/>
    </source>
</evidence>
<keyword evidence="9" id="KW-0812">Transmembrane</keyword>
<dbReference type="GO" id="GO:0046983">
    <property type="term" value="F:protein dimerization activity"/>
    <property type="evidence" value="ECO:0007669"/>
    <property type="project" value="InterPro"/>
</dbReference>
<dbReference type="GO" id="GO:0016020">
    <property type="term" value="C:membrane"/>
    <property type="evidence" value="ECO:0007669"/>
    <property type="project" value="InterPro"/>
</dbReference>
<keyword evidence="7" id="KW-0067">ATP-binding</keyword>
<dbReference type="Pfam" id="PF07730">
    <property type="entry name" value="HisKA_3"/>
    <property type="match status" value="1"/>
</dbReference>
<evidence type="ECO:0000256" key="6">
    <source>
        <dbReference type="ARBA" id="ARBA00022777"/>
    </source>
</evidence>